<evidence type="ECO:0000313" key="2">
    <source>
        <dbReference type="EMBL" id="GIM80743.1"/>
    </source>
</evidence>
<dbReference type="AlphaFoldDB" id="A0A919W5M2"/>
<comment type="caution">
    <text evidence="2">The sequence shown here is derived from an EMBL/GenBank/DDBJ whole genome shotgun (WGS) entry which is preliminary data.</text>
</comment>
<feature type="region of interest" description="Disordered" evidence="1">
    <location>
        <begin position="75"/>
        <end position="103"/>
    </location>
</feature>
<keyword evidence="3" id="KW-1185">Reference proteome</keyword>
<accession>A0A919W5M2</accession>
<proteinExistence type="predicted"/>
<organism evidence="2 3">
    <name type="scientific">Actinoplanes auranticolor</name>
    <dbReference type="NCBI Taxonomy" id="47988"/>
    <lineage>
        <taxon>Bacteria</taxon>
        <taxon>Bacillati</taxon>
        <taxon>Actinomycetota</taxon>
        <taxon>Actinomycetes</taxon>
        <taxon>Micromonosporales</taxon>
        <taxon>Micromonosporaceae</taxon>
        <taxon>Actinoplanes</taxon>
    </lineage>
</organism>
<reference evidence="2" key="1">
    <citation type="submission" date="2021-03" db="EMBL/GenBank/DDBJ databases">
        <title>Whole genome shotgun sequence of Actinoplanes auranticolor NBRC 12245.</title>
        <authorList>
            <person name="Komaki H."/>
            <person name="Tamura T."/>
        </authorList>
    </citation>
    <scope>NUCLEOTIDE SEQUENCE</scope>
    <source>
        <strain evidence="2">NBRC 12245</strain>
    </source>
</reference>
<protein>
    <submittedName>
        <fullName evidence="2">Uncharacterized protein</fullName>
    </submittedName>
</protein>
<dbReference type="Proteomes" id="UP000681340">
    <property type="component" value="Unassembled WGS sequence"/>
</dbReference>
<evidence type="ECO:0000313" key="3">
    <source>
        <dbReference type="Proteomes" id="UP000681340"/>
    </source>
</evidence>
<name>A0A919W5M2_9ACTN</name>
<evidence type="ECO:0000256" key="1">
    <source>
        <dbReference type="SAM" id="MobiDB-lite"/>
    </source>
</evidence>
<sequence>MIRETVFNLNFASGQQLRWEADAQTPTASDSALLAMIMCAQFGVSARRVPAWVVQSVTALPDSVRDRLAEEMGTASSWHRCWPQPPGAVVGELPTEAGVTVDP</sequence>
<gene>
    <name evidence="2" type="ORF">Aau02nite_91900</name>
</gene>
<dbReference type="EMBL" id="BOQL01000106">
    <property type="protein sequence ID" value="GIM80743.1"/>
    <property type="molecule type" value="Genomic_DNA"/>
</dbReference>